<reference evidence="2" key="1">
    <citation type="submission" date="2022-01" db="EMBL/GenBank/DDBJ databases">
        <authorList>
            <person name="King R."/>
        </authorList>
    </citation>
    <scope>NUCLEOTIDE SEQUENCE</scope>
</reference>
<evidence type="ECO:0000256" key="1">
    <source>
        <dbReference type="SAM" id="MobiDB-lite"/>
    </source>
</evidence>
<keyword evidence="3" id="KW-1185">Reference proteome</keyword>
<accession>A0A9P0JAS1</accession>
<protein>
    <recommendedName>
        <fullName evidence="4">NACHT domain-containing protein</fullName>
    </recommendedName>
</protein>
<sequence>MSDEIYEQGSSSSKQVEVIEPPKSPPSLLSDANLIKIDKKLIFKLSKDGKNVKNEVKSICKVLHFSSEWSFEEVMTTIDGLDPKEYPQLFIFLIEATNLGFSSNNQDDSSAKVAQIHQMLLKFSLTRPMILQLTSEDENMSKFYYKEENSNQFDVVDDLQHKIEDINSFPTFLSCFLDGNLVRTENKLLGMLDQLQNSSIFLRFLKTLKLSDKFFQKLVLKCSKNSSLAEFMAVLDVPFENDQMTLNYKAQSYLSQVFKGSQPLDLSTSVLLTAVENQNVEVIDYLLLDLTHFIQQLPFDHQIKVSTSAFERGQLHDFCNLIDVADFPFPDKFKKEPTEHDRFEAIVEERAELEAAIKEENFDGIAKYTKINQNLKVVYNINNKSALSLAAEFEKLSAFNYLKLSGFKTTNPNEKLEECEKKTRKFVAQQRKQNVSTALIDDERSVNLLCNKSVICNKRISKEEEIKYRKKIRSWFEDISKIQNGSEFLDVAASCPKLTIIFDFENKTVENVSLSGPNVEGSMYPLSKWIFVGAKLIDDSGAKRKQKIKGVLAHELCHYVMRLVYENQEMPYYKDSNDMKNKFKAIVKTINKWTTEDLERPDDKCNGIISSVFTAYKVEDFHPELIVRVVQILSNFDDSEEKVKHLELKYKVLFDFWFNQVVPDLQKYLQRNEEVIRLNRTIELLPAIQKLKIKLLNQDKVTKITENKVVVVKTNVPKLLLINIHEDLQKKDRSLFNSQNIFIDPEKLKNLQLQDDYNSICSDNQELSIFVDCTHGIPDSLGSIFINKELNFIFIVSNEVQCEKVNEIFKEQEIKNAIKLEVTYNWKDLTEGSQNLMLKTKINFQNNSQISLLDLVMNRIETEEPTTSTAVENDKEDIDDLVNEQLLNLVLENHQVLINSNENDDKNFDLLYKKRGFVKRVMITGEDVEDEDSEDEKSEGLFTKILNVFLKNKPKNINLIRRNIKSEQISQEKLLEESKNQQYVLISDYAGNGKSWAMKNLSKILREQNPTSWVSYVDLKQFIDEFKAQKAEPDFSTFVVEHILKPQQQFETKIFQKLYKDGRIFILFDGFDEIAPNYAEFVSKLAQNFQQNGGNQLWIATRDYFEVDLMEKLKLNVAYSLKEMTEYDGIDLIAKSWLLMDLQKDNNEPKSKEEFDNFIKSSPKYENYRKKARKIIRKAEISRNNSVGLPQLFKMIAVGFKDEENVDDLQGIKIYVKFIDILYKRWSQGKGQIRDEANVKSQRFKLSFYNFHQFQAILSLFPKLAKILFPNYDDSEWPQEEVIAGALISIKNGKVYFPHETFREYFVADAIVNALQNKETEKKVLKFVEKIFYIQKFKIIKIFILNAINEKSLLEKVKPQMEKWINYPDSFGLIFTENLENLEDFAIKVLKNGNYKNVKDVLDRNTETIVRNIKSAKMFLKFQDFVLNFLKIDDLKNLILKKGVLQGIIDSSLEIEIFGEFVTKTEEKTDREFIRQGLMARSSDRHEYNIFYFLTESTNLNAQKVQKLLKIMEKFLTVTEIFELMSKFDKVGQNILQVCVKEKNEEKLKILWTEIEKYFADQNLPQNFRELVKHQSSWNQNILLYAAWCDKIEFHKILWELLLKTFEDRDELKDFILQKNQIQNNFVHVLVETNKNPAIIEWTFKILKENFSDAQFQGILTSKGWREMNLLQTAARWSKFIEIHQFLWKFFQEFCGTDAKYLEMLKEVDEFGQNFLQIAARWKSLSEVFEFLIQELEKIASQDKIRQMLRNLDRLNQNLLQSAAISNKSSEFHKTLWKTLRKYFEKLEILQFIKNVDKEGNNLLFKTLNGWNEKEIVELTWNEIKSFLTHDEQVEYLKMKGKDGKNLKQIASDKEYNPEELSAWIDSQIKYYKLNF</sequence>
<dbReference type="Proteomes" id="UP001153620">
    <property type="component" value="Chromosome 4"/>
</dbReference>
<reference evidence="2" key="2">
    <citation type="submission" date="2022-10" db="EMBL/GenBank/DDBJ databases">
        <authorList>
            <consortium name="ENA_rothamsted_submissions"/>
            <consortium name="culmorum"/>
            <person name="King R."/>
        </authorList>
    </citation>
    <scope>NUCLEOTIDE SEQUENCE</scope>
</reference>
<evidence type="ECO:0000313" key="2">
    <source>
        <dbReference type="EMBL" id="CAH1734202.1"/>
    </source>
</evidence>
<proteinExistence type="predicted"/>
<evidence type="ECO:0000313" key="3">
    <source>
        <dbReference type="Proteomes" id="UP001153620"/>
    </source>
</evidence>
<feature type="region of interest" description="Disordered" evidence="1">
    <location>
        <begin position="1"/>
        <end position="24"/>
    </location>
</feature>
<evidence type="ECO:0008006" key="4">
    <source>
        <dbReference type="Google" id="ProtNLM"/>
    </source>
</evidence>
<organism evidence="2 3">
    <name type="scientific">Chironomus riparius</name>
    <dbReference type="NCBI Taxonomy" id="315576"/>
    <lineage>
        <taxon>Eukaryota</taxon>
        <taxon>Metazoa</taxon>
        <taxon>Ecdysozoa</taxon>
        <taxon>Arthropoda</taxon>
        <taxon>Hexapoda</taxon>
        <taxon>Insecta</taxon>
        <taxon>Pterygota</taxon>
        <taxon>Neoptera</taxon>
        <taxon>Endopterygota</taxon>
        <taxon>Diptera</taxon>
        <taxon>Nematocera</taxon>
        <taxon>Chironomoidea</taxon>
        <taxon>Chironomidae</taxon>
        <taxon>Chironominae</taxon>
        <taxon>Chironomus</taxon>
    </lineage>
</organism>
<dbReference type="EMBL" id="OU895880">
    <property type="protein sequence ID" value="CAH1734202.1"/>
    <property type="molecule type" value="Genomic_DNA"/>
</dbReference>
<dbReference type="OrthoDB" id="8113373at2759"/>
<name>A0A9P0JAS1_9DIPT</name>
<gene>
    <name evidence="2" type="ORF">CHIRRI_LOCUS13519</name>
</gene>